<dbReference type="EMBL" id="JAGGKG010000013">
    <property type="protein sequence ID" value="MBP1906132.1"/>
    <property type="molecule type" value="Genomic_DNA"/>
</dbReference>
<sequence>MMQEILLIILFITLTCLFYYFVITNIINVILMGSFKLRYYKTVNGNVMINKENRMDLQTAVECAGYSSAYILRHLGIESDGKEIYQELANKTKNGYVYPKGISKIMKTYNIKSHYCRGNLNSLKYELNKGNPVITFIRYSQHKKWLHFVPVIGIDNEYAYLAESLKEFINVEDNFQYNRRIPIKEFLKLWNTSMLKMPCYKNTYFSFDNKPIL</sequence>
<keyword evidence="4" id="KW-1185">Reference proteome</keyword>
<accession>A0ABS4FU92</accession>
<proteinExistence type="predicted"/>
<keyword evidence="1" id="KW-0472">Membrane</keyword>
<dbReference type="Pfam" id="PF13529">
    <property type="entry name" value="Peptidase_C39_2"/>
    <property type="match status" value="1"/>
</dbReference>
<keyword evidence="1" id="KW-1133">Transmembrane helix</keyword>
<feature type="domain" description="Peptidase C39-like" evidence="2">
    <location>
        <begin position="62"/>
        <end position="159"/>
    </location>
</feature>
<reference evidence="3 4" key="1">
    <citation type="submission" date="2021-03" db="EMBL/GenBank/DDBJ databases">
        <title>Genomic Encyclopedia of Type Strains, Phase IV (KMG-IV): sequencing the most valuable type-strain genomes for metagenomic binning, comparative biology and taxonomic classification.</title>
        <authorList>
            <person name="Goeker M."/>
        </authorList>
    </citation>
    <scope>NUCLEOTIDE SEQUENCE [LARGE SCALE GENOMIC DNA]</scope>
    <source>
        <strain evidence="3 4">DSM 14349</strain>
    </source>
</reference>
<comment type="caution">
    <text evidence="3">The sequence shown here is derived from an EMBL/GenBank/DDBJ whole genome shotgun (WGS) entry which is preliminary data.</text>
</comment>
<gene>
    <name evidence="3" type="ORF">J2Z32_002781</name>
</gene>
<protein>
    <submittedName>
        <fullName evidence="3">Double-glycine peptidase</fullName>
    </submittedName>
</protein>
<feature type="transmembrane region" description="Helical" evidence="1">
    <location>
        <begin position="6"/>
        <end position="31"/>
    </location>
</feature>
<dbReference type="Proteomes" id="UP001519272">
    <property type="component" value="Unassembled WGS sequence"/>
</dbReference>
<name>A0ABS4FU92_9BACL</name>
<evidence type="ECO:0000256" key="1">
    <source>
        <dbReference type="SAM" id="Phobius"/>
    </source>
</evidence>
<dbReference type="Gene3D" id="3.90.70.10">
    <property type="entry name" value="Cysteine proteinases"/>
    <property type="match status" value="1"/>
</dbReference>
<evidence type="ECO:0000313" key="3">
    <source>
        <dbReference type="EMBL" id="MBP1906132.1"/>
    </source>
</evidence>
<evidence type="ECO:0000259" key="2">
    <source>
        <dbReference type="Pfam" id="PF13529"/>
    </source>
</evidence>
<dbReference type="InterPro" id="IPR039564">
    <property type="entry name" value="Peptidase_C39-like"/>
</dbReference>
<keyword evidence="1" id="KW-0812">Transmembrane</keyword>
<organism evidence="3 4">
    <name type="scientific">Paenibacillus turicensis</name>
    <dbReference type="NCBI Taxonomy" id="160487"/>
    <lineage>
        <taxon>Bacteria</taxon>
        <taxon>Bacillati</taxon>
        <taxon>Bacillota</taxon>
        <taxon>Bacilli</taxon>
        <taxon>Bacillales</taxon>
        <taxon>Paenibacillaceae</taxon>
        <taxon>Paenibacillus</taxon>
    </lineage>
</organism>
<evidence type="ECO:0000313" key="4">
    <source>
        <dbReference type="Proteomes" id="UP001519272"/>
    </source>
</evidence>